<accession>G7WN42</accession>
<evidence type="ECO:0000313" key="2">
    <source>
        <dbReference type="EMBL" id="AET63898.1"/>
    </source>
</evidence>
<keyword evidence="3" id="KW-1185">Reference proteome</keyword>
<dbReference type="HOGENOM" id="CLU_1623461_0_0_2"/>
<reference evidence="2 3" key="1">
    <citation type="journal article" date="2012" name="PLoS ONE">
        <title>The genome characteristics and predicted function of methyl-group oxidation pathway in the obligate aceticlastic methanogens, Methanosaeta spp.</title>
        <authorList>
            <person name="Zhu J."/>
            <person name="Zheng H."/>
            <person name="Ai G."/>
            <person name="Zhang G."/>
            <person name="Liu D."/>
            <person name="Liu X."/>
            <person name="Dong X."/>
        </authorList>
    </citation>
    <scope>NUCLEOTIDE SEQUENCE [LARGE SCALE GENOMIC DNA]</scope>
    <source>
        <strain evidence="2 3">6Ac</strain>
    </source>
</reference>
<name>G7WN42_METH6</name>
<sequence length="163" mass="16418">MISISLWSQGALCILLSALLPAGAATDGGEPSSGLFRIEDGAVVIDWSPGTGFSLNPPGSWRNLTDSAGEEASSHLPGGGGGGSDLRRSAPASTEGWGVYGGGLGGAHIGWASRGLRGGGHGRPAEYGRRATDLVGVFSIDMTIKLGSKGPTNLSEAEWIGCP</sequence>
<gene>
    <name evidence="2" type="ordered locus">Mhar_0516</name>
</gene>
<organism evidence="2 3">
    <name type="scientific">Methanothrix harundinacea (strain 6Ac)</name>
    <name type="common">Methanosaeta harundinacea</name>
    <dbReference type="NCBI Taxonomy" id="1110509"/>
    <lineage>
        <taxon>Archaea</taxon>
        <taxon>Methanobacteriati</taxon>
        <taxon>Methanobacteriota</taxon>
        <taxon>Stenosarchaea group</taxon>
        <taxon>Methanomicrobia</taxon>
        <taxon>Methanotrichales</taxon>
        <taxon>Methanotrichaceae</taxon>
        <taxon>Methanothrix</taxon>
    </lineage>
</organism>
<proteinExistence type="predicted"/>
<dbReference type="Proteomes" id="UP000005877">
    <property type="component" value="Chromosome"/>
</dbReference>
<dbReference type="EMBL" id="CP003117">
    <property type="protein sequence ID" value="AET63898.1"/>
    <property type="molecule type" value="Genomic_DNA"/>
</dbReference>
<dbReference type="AlphaFoldDB" id="G7WN42"/>
<dbReference type="STRING" id="1110509.Mhar_0516"/>
<evidence type="ECO:0000256" key="1">
    <source>
        <dbReference type="SAM" id="MobiDB-lite"/>
    </source>
</evidence>
<protein>
    <submittedName>
        <fullName evidence="2">Uncharacterized protein</fullName>
    </submittedName>
</protein>
<feature type="region of interest" description="Disordered" evidence="1">
    <location>
        <begin position="56"/>
        <end position="92"/>
    </location>
</feature>
<dbReference type="PATRIC" id="fig|1110509.7.peg.573"/>
<evidence type="ECO:0000313" key="3">
    <source>
        <dbReference type="Proteomes" id="UP000005877"/>
    </source>
</evidence>
<dbReference type="KEGG" id="mhi:Mhar_0516"/>